<dbReference type="PROSITE" id="PS01124">
    <property type="entry name" value="HTH_ARAC_FAMILY_2"/>
    <property type="match status" value="1"/>
</dbReference>
<dbReference type="Pfam" id="PF12833">
    <property type="entry name" value="HTH_18"/>
    <property type="match status" value="1"/>
</dbReference>
<dbReference type="PROSITE" id="PS00041">
    <property type="entry name" value="HTH_ARAC_FAMILY_1"/>
    <property type="match status" value="1"/>
</dbReference>
<evidence type="ECO:0000256" key="1">
    <source>
        <dbReference type="ARBA" id="ARBA00023015"/>
    </source>
</evidence>
<dbReference type="PANTHER" id="PTHR43280">
    <property type="entry name" value="ARAC-FAMILY TRANSCRIPTIONAL REGULATOR"/>
    <property type="match status" value="1"/>
</dbReference>
<dbReference type="Gene3D" id="2.60.120.10">
    <property type="entry name" value="Jelly Rolls"/>
    <property type="match status" value="1"/>
</dbReference>
<sequence length="273" mass="29851">MTYLLRHADILQPGAMIHLTRATLTTARPKALHKHDYFEVFWVQNGIVRHHTPAGSDRLGEGDLILVSPEQEHAIQGKGEHAMIVSISVHPDVVNALNNRHAGVWPTGPVPARLHRDMRQLSALNHAALVLEASPCNALAAEAFLLPLLADLQAGSTPQNAPDWLARALTAAQKAPVFQEGAAGFVAQTGRAHAHVSRTMRKVTGQSPSEYINMIRMAHAARALTTDSEPVSQIAATCGIPNMAHFHKLFRAHHGMTPLQYRQQYQRNVVQPA</sequence>
<feature type="domain" description="HTH araC/xylS-type" evidence="4">
    <location>
        <begin position="195"/>
        <end position="264"/>
    </location>
</feature>
<evidence type="ECO:0000256" key="3">
    <source>
        <dbReference type="ARBA" id="ARBA00023163"/>
    </source>
</evidence>
<keyword evidence="1" id="KW-0805">Transcription regulation</keyword>
<dbReference type="Pfam" id="PF02311">
    <property type="entry name" value="AraC_binding"/>
    <property type="match status" value="1"/>
</dbReference>
<dbReference type="GO" id="GO:0003700">
    <property type="term" value="F:DNA-binding transcription factor activity"/>
    <property type="evidence" value="ECO:0007669"/>
    <property type="project" value="InterPro"/>
</dbReference>
<dbReference type="RefSeq" id="WP_089993611.1">
    <property type="nucleotide sequence ID" value="NZ_FOIZ01000001.1"/>
</dbReference>
<protein>
    <submittedName>
        <fullName evidence="5">Transcriptional regulator, AraC family</fullName>
    </submittedName>
</protein>
<dbReference type="AlphaFoldDB" id="A0A1I0QQI5"/>
<dbReference type="SUPFAM" id="SSF46689">
    <property type="entry name" value="Homeodomain-like"/>
    <property type="match status" value="1"/>
</dbReference>
<dbReference type="InterPro" id="IPR014710">
    <property type="entry name" value="RmlC-like_jellyroll"/>
</dbReference>
<gene>
    <name evidence="5" type="ORF">SAMN04488515_2092</name>
</gene>
<accession>A0A1I0QQI5</accession>
<dbReference type="InterPro" id="IPR003313">
    <property type="entry name" value="AraC-bd"/>
</dbReference>
<dbReference type="EMBL" id="FOIZ01000001">
    <property type="protein sequence ID" value="SEW29585.1"/>
    <property type="molecule type" value="Genomic_DNA"/>
</dbReference>
<dbReference type="Gene3D" id="1.10.10.60">
    <property type="entry name" value="Homeodomain-like"/>
    <property type="match status" value="2"/>
</dbReference>
<keyword evidence="2" id="KW-0238">DNA-binding</keyword>
<organism evidence="5 6">
    <name type="scientific">Cognatiyoonia koreensis</name>
    <dbReference type="NCBI Taxonomy" id="364200"/>
    <lineage>
        <taxon>Bacteria</taxon>
        <taxon>Pseudomonadati</taxon>
        <taxon>Pseudomonadota</taxon>
        <taxon>Alphaproteobacteria</taxon>
        <taxon>Rhodobacterales</taxon>
        <taxon>Paracoccaceae</taxon>
        <taxon>Cognatiyoonia</taxon>
    </lineage>
</organism>
<dbReference type="SUPFAM" id="SSF51182">
    <property type="entry name" value="RmlC-like cupins"/>
    <property type="match status" value="1"/>
</dbReference>
<dbReference type="InterPro" id="IPR018060">
    <property type="entry name" value="HTH_AraC"/>
</dbReference>
<dbReference type="PANTHER" id="PTHR43280:SF34">
    <property type="entry name" value="ARAC-FAMILY TRANSCRIPTIONAL REGULATOR"/>
    <property type="match status" value="1"/>
</dbReference>
<keyword evidence="6" id="KW-1185">Reference proteome</keyword>
<dbReference type="InterPro" id="IPR011051">
    <property type="entry name" value="RmlC_Cupin_sf"/>
</dbReference>
<proteinExistence type="predicted"/>
<evidence type="ECO:0000256" key="2">
    <source>
        <dbReference type="ARBA" id="ARBA00023125"/>
    </source>
</evidence>
<dbReference type="STRING" id="364200.SAMN04488515_2092"/>
<dbReference type="Proteomes" id="UP000199167">
    <property type="component" value="Unassembled WGS sequence"/>
</dbReference>
<keyword evidence="3" id="KW-0804">Transcription</keyword>
<name>A0A1I0QQI5_9RHOB</name>
<evidence type="ECO:0000313" key="6">
    <source>
        <dbReference type="Proteomes" id="UP000199167"/>
    </source>
</evidence>
<dbReference type="SMART" id="SM00342">
    <property type="entry name" value="HTH_ARAC"/>
    <property type="match status" value="1"/>
</dbReference>
<reference evidence="5 6" key="1">
    <citation type="submission" date="2016-10" db="EMBL/GenBank/DDBJ databases">
        <authorList>
            <person name="de Groot N.N."/>
        </authorList>
    </citation>
    <scope>NUCLEOTIDE SEQUENCE [LARGE SCALE GENOMIC DNA]</scope>
    <source>
        <strain evidence="5 6">DSM 17925</strain>
    </source>
</reference>
<evidence type="ECO:0000313" key="5">
    <source>
        <dbReference type="EMBL" id="SEW29585.1"/>
    </source>
</evidence>
<dbReference type="GO" id="GO:0043565">
    <property type="term" value="F:sequence-specific DNA binding"/>
    <property type="evidence" value="ECO:0007669"/>
    <property type="project" value="InterPro"/>
</dbReference>
<evidence type="ECO:0000259" key="4">
    <source>
        <dbReference type="PROSITE" id="PS01124"/>
    </source>
</evidence>
<dbReference type="InterPro" id="IPR009057">
    <property type="entry name" value="Homeodomain-like_sf"/>
</dbReference>
<dbReference type="OrthoDB" id="252470at2"/>
<dbReference type="InterPro" id="IPR018062">
    <property type="entry name" value="HTH_AraC-typ_CS"/>
</dbReference>